<keyword evidence="3" id="KW-1185">Reference proteome</keyword>
<proteinExistence type="predicted"/>
<evidence type="ECO:0000313" key="3">
    <source>
        <dbReference type="Proteomes" id="UP000824469"/>
    </source>
</evidence>
<protein>
    <submittedName>
        <fullName evidence="2">Uncharacterized protein</fullName>
    </submittedName>
</protein>
<accession>A0AA38GNB1</accession>
<feature type="compositionally biased region" description="Basic and acidic residues" evidence="1">
    <location>
        <begin position="23"/>
        <end position="32"/>
    </location>
</feature>
<dbReference type="EMBL" id="JAHRHJ020000002">
    <property type="protein sequence ID" value="KAH9325766.1"/>
    <property type="molecule type" value="Genomic_DNA"/>
</dbReference>
<name>A0AA38GNB1_TAXCH</name>
<gene>
    <name evidence="2" type="ORF">KI387_005944</name>
</gene>
<comment type="caution">
    <text evidence="2">The sequence shown here is derived from an EMBL/GenBank/DDBJ whole genome shotgun (WGS) entry which is preliminary data.</text>
</comment>
<organism evidence="2 3">
    <name type="scientific">Taxus chinensis</name>
    <name type="common">Chinese yew</name>
    <name type="synonym">Taxus wallichiana var. chinensis</name>
    <dbReference type="NCBI Taxonomy" id="29808"/>
    <lineage>
        <taxon>Eukaryota</taxon>
        <taxon>Viridiplantae</taxon>
        <taxon>Streptophyta</taxon>
        <taxon>Embryophyta</taxon>
        <taxon>Tracheophyta</taxon>
        <taxon>Spermatophyta</taxon>
        <taxon>Pinopsida</taxon>
        <taxon>Pinidae</taxon>
        <taxon>Conifers II</taxon>
        <taxon>Cupressales</taxon>
        <taxon>Taxaceae</taxon>
        <taxon>Taxus</taxon>
    </lineage>
</organism>
<evidence type="ECO:0000256" key="1">
    <source>
        <dbReference type="SAM" id="MobiDB-lite"/>
    </source>
</evidence>
<sequence>MRTAQIGQNRELSSETVGTKGRMGHENPKEPRANQILPHVFNAKRDKEARIGQFGGICPRQFGTAELWGRKGHENLVGPRMNLNRTHVLRAGEFTA</sequence>
<reference evidence="2 3" key="1">
    <citation type="journal article" date="2021" name="Nat. Plants">
        <title>The Taxus genome provides insights into paclitaxel biosynthesis.</title>
        <authorList>
            <person name="Xiong X."/>
            <person name="Gou J."/>
            <person name="Liao Q."/>
            <person name="Li Y."/>
            <person name="Zhou Q."/>
            <person name="Bi G."/>
            <person name="Li C."/>
            <person name="Du R."/>
            <person name="Wang X."/>
            <person name="Sun T."/>
            <person name="Guo L."/>
            <person name="Liang H."/>
            <person name="Lu P."/>
            <person name="Wu Y."/>
            <person name="Zhang Z."/>
            <person name="Ro D.K."/>
            <person name="Shang Y."/>
            <person name="Huang S."/>
            <person name="Yan J."/>
        </authorList>
    </citation>
    <scope>NUCLEOTIDE SEQUENCE [LARGE SCALE GENOMIC DNA]</scope>
    <source>
        <strain evidence="2">Ta-2019</strain>
    </source>
</reference>
<feature type="compositionally biased region" description="Polar residues" evidence="1">
    <location>
        <begin position="1"/>
        <end position="17"/>
    </location>
</feature>
<evidence type="ECO:0000313" key="2">
    <source>
        <dbReference type="EMBL" id="KAH9325766.1"/>
    </source>
</evidence>
<feature type="region of interest" description="Disordered" evidence="1">
    <location>
        <begin position="1"/>
        <end position="32"/>
    </location>
</feature>
<dbReference type="AlphaFoldDB" id="A0AA38GNB1"/>
<dbReference type="Proteomes" id="UP000824469">
    <property type="component" value="Unassembled WGS sequence"/>
</dbReference>